<evidence type="ECO:0000256" key="1">
    <source>
        <dbReference type="SAM" id="MobiDB-lite"/>
    </source>
</evidence>
<dbReference type="EMBL" id="JBFOLJ010000004">
    <property type="protein sequence ID" value="KAL2545786.1"/>
    <property type="molecule type" value="Genomic_DNA"/>
</dbReference>
<gene>
    <name evidence="2" type="ORF">Fot_15019</name>
</gene>
<organism evidence="2 3">
    <name type="scientific">Forsythia ovata</name>
    <dbReference type="NCBI Taxonomy" id="205694"/>
    <lineage>
        <taxon>Eukaryota</taxon>
        <taxon>Viridiplantae</taxon>
        <taxon>Streptophyta</taxon>
        <taxon>Embryophyta</taxon>
        <taxon>Tracheophyta</taxon>
        <taxon>Spermatophyta</taxon>
        <taxon>Magnoliopsida</taxon>
        <taxon>eudicotyledons</taxon>
        <taxon>Gunneridae</taxon>
        <taxon>Pentapetalae</taxon>
        <taxon>asterids</taxon>
        <taxon>lamiids</taxon>
        <taxon>Lamiales</taxon>
        <taxon>Oleaceae</taxon>
        <taxon>Forsythieae</taxon>
        <taxon>Forsythia</taxon>
    </lineage>
</organism>
<keyword evidence="3" id="KW-1185">Reference proteome</keyword>
<feature type="region of interest" description="Disordered" evidence="1">
    <location>
        <begin position="94"/>
        <end position="155"/>
    </location>
</feature>
<accession>A0ABD1W7Y9</accession>
<protein>
    <submittedName>
        <fullName evidence="2">Uncharacterized protein</fullName>
    </submittedName>
</protein>
<dbReference type="Proteomes" id="UP001604277">
    <property type="component" value="Unassembled WGS sequence"/>
</dbReference>
<evidence type="ECO:0000313" key="2">
    <source>
        <dbReference type="EMBL" id="KAL2545786.1"/>
    </source>
</evidence>
<evidence type="ECO:0000313" key="3">
    <source>
        <dbReference type="Proteomes" id="UP001604277"/>
    </source>
</evidence>
<feature type="compositionally biased region" description="Basic and acidic residues" evidence="1">
    <location>
        <begin position="94"/>
        <end position="134"/>
    </location>
</feature>
<name>A0ABD1W7Y9_9LAMI</name>
<proteinExistence type="predicted"/>
<sequence length="274" mass="30162">MAGFYFSRVPKLKIRSGRVVDNQGDISPQPPVPRTTSVLEVVVLQASEAIADVSSTVPSASRIVVGVSAVLPPEEFPFSSEDIRRLDKRRMVANEKGKFDLPRRGTQGDRDARDSRKAKRGREAPSWRAGEHAPRSRGTARTSIPPSGWSEHINIGSHQDELDPAILGKLSSLSATAAASIYKYWTSVWERTTEGTDLSELIKMAGMNTAQSHVLNCELYKVLEMNVDDLRSTVAGANDIDAMRLENQIIHSELAIFEDVRARAMYDVTKSGTI</sequence>
<dbReference type="AlphaFoldDB" id="A0ABD1W7Y9"/>
<comment type="caution">
    <text evidence="2">The sequence shown here is derived from an EMBL/GenBank/DDBJ whole genome shotgun (WGS) entry which is preliminary data.</text>
</comment>
<reference evidence="3" key="1">
    <citation type="submission" date="2024-07" db="EMBL/GenBank/DDBJ databases">
        <title>Two chromosome-level genome assemblies of Korean endemic species Abeliophyllum distichum and Forsythia ovata (Oleaceae).</title>
        <authorList>
            <person name="Jang H."/>
        </authorList>
    </citation>
    <scope>NUCLEOTIDE SEQUENCE [LARGE SCALE GENOMIC DNA]</scope>
</reference>